<accession>W1XP69</accession>
<reference evidence="1" key="1">
    <citation type="submission" date="2013-12" db="EMBL/GenBank/DDBJ databases">
        <title>A Varibaculum cambriense genome reconstructed from a premature infant gut community with otherwise low bacterial novelty that shifts toward anaerobic metabolism during the third week of life.</title>
        <authorList>
            <person name="Brown C.T."/>
            <person name="Sharon I."/>
            <person name="Thomas B.C."/>
            <person name="Castelle C.J."/>
            <person name="Morowitz M.J."/>
            <person name="Banfield J.F."/>
        </authorList>
    </citation>
    <scope>NUCLEOTIDE SEQUENCE</scope>
</reference>
<protein>
    <submittedName>
        <fullName evidence="1">Lead, cadmium, zinc and mercury-transporting ATPase protein</fullName>
    </submittedName>
</protein>
<sequence length="58" mass="6479">MFATEKLVVDADNDIRAQVESAVQKAGYSLRDEQASDEPQESRLKENLPLITLIVMMA</sequence>
<evidence type="ECO:0000313" key="1">
    <source>
        <dbReference type="EMBL" id="ETJ32032.1"/>
    </source>
</evidence>
<dbReference type="AlphaFoldDB" id="W1XP69"/>
<name>W1XP69_9ZZZZ</name>
<organism evidence="1">
    <name type="scientific">human gut metagenome</name>
    <dbReference type="NCBI Taxonomy" id="408170"/>
    <lineage>
        <taxon>unclassified sequences</taxon>
        <taxon>metagenomes</taxon>
        <taxon>organismal metagenomes</taxon>
    </lineage>
</organism>
<feature type="non-terminal residue" evidence="1">
    <location>
        <position position="58"/>
    </location>
</feature>
<gene>
    <name evidence="1" type="ORF">Q604_UNBC13489G0001</name>
</gene>
<proteinExistence type="predicted"/>
<dbReference type="Gene3D" id="3.30.70.100">
    <property type="match status" value="1"/>
</dbReference>
<comment type="caution">
    <text evidence="1">The sequence shown here is derived from an EMBL/GenBank/DDBJ whole genome shotgun (WGS) entry which is preliminary data.</text>
</comment>
<dbReference type="EMBL" id="AZMM01013489">
    <property type="protein sequence ID" value="ETJ32032.1"/>
    <property type="molecule type" value="Genomic_DNA"/>
</dbReference>